<proteinExistence type="predicted"/>
<organism evidence="2 3">
    <name type="scientific">Streptomyces evansiae</name>
    <dbReference type="NCBI Taxonomy" id="3075535"/>
    <lineage>
        <taxon>Bacteria</taxon>
        <taxon>Bacillati</taxon>
        <taxon>Actinomycetota</taxon>
        <taxon>Actinomycetes</taxon>
        <taxon>Kitasatosporales</taxon>
        <taxon>Streptomycetaceae</taxon>
        <taxon>Streptomyces</taxon>
    </lineage>
</organism>
<protein>
    <submittedName>
        <fullName evidence="2">Tetratricopeptide repeat protein</fullName>
    </submittedName>
</protein>
<dbReference type="Pfam" id="PF12688">
    <property type="entry name" value="TPR_5"/>
    <property type="match status" value="1"/>
</dbReference>
<dbReference type="AlphaFoldDB" id="A0ABD5EFJ8"/>
<dbReference type="EMBL" id="JAVRER010000077">
    <property type="protein sequence ID" value="MDT0419428.1"/>
    <property type="molecule type" value="Genomic_DNA"/>
</dbReference>
<reference evidence="3" key="1">
    <citation type="submission" date="2023-07" db="EMBL/GenBank/DDBJ databases">
        <title>30 novel species of actinomycetes from the DSMZ collection.</title>
        <authorList>
            <person name="Nouioui I."/>
        </authorList>
    </citation>
    <scope>NUCLEOTIDE SEQUENCE [LARGE SCALE GENOMIC DNA]</scope>
    <source>
        <strain evidence="3">DSM 41982</strain>
    </source>
</reference>
<comment type="caution">
    <text evidence="2">The sequence shown here is derived from an EMBL/GenBank/DDBJ whole genome shotgun (WGS) entry which is preliminary data.</text>
</comment>
<dbReference type="RefSeq" id="WP_311677693.1">
    <property type="nucleotide sequence ID" value="NZ_JAVRER010000077.1"/>
</dbReference>
<accession>A0ABD5EFJ8</accession>
<dbReference type="Gene3D" id="1.25.40.10">
    <property type="entry name" value="Tetratricopeptide repeat domain"/>
    <property type="match status" value="1"/>
</dbReference>
<evidence type="ECO:0000313" key="2">
    <source>
        <dbReference type="EMBL" id="MDT0419428.1"/>
    </source>
</evidence>
<sequence>MTATTAQDWEDRSAALWSRIDALAPEDFLARTDALAAELGADHPVALFERAAARDSLGRTDEAVPLYRRALRGELPGERRRRAVIQLASSRRALGDPEESISLLTAERAHGEDHLSDALTAVLALALADAGRARKGVAEAVAALAPHLPRYQRSMANYARMMGEAEAQKTSPSGD</sequence>
<feature type="domain" description="Tetratrico peptide repeat group 5" evidence="1">
    <location>
        <begin position="44"/>
        <end position="161"/>
    </location>
</feature>
<gene>
    <name evidence="2" type="ORF">RM574_28520</name>
</gene>
<evidence type="ECO:0000313" key="3">
    <source>
        <dbReference type="Proteomes" id="UP001183607"/>
    </source>
</evidence>
<dbReference type="Proteomes" id="UP001183607">
    <property type="component" value="Unassembled WGS sequence"/>
</dbReference>
<evidence type="ECO:0000259" key="1">
    <source>
        <dbReference type="Pfam" id="PF12688"/>
    </source>
</evidence>
<dbReference type="InterPro" id="IPR011990">
    <property type="entry name" value="TPR-like_helical_dom_sf"/>
</dbReference>
<name>A0ABD5EFJ8_9ACTN</name>
<dbReference type="SUPFAM" id="SSF48452">
    <property type="entry name" value="TPR-like"/>
    <property type="match status" value="1"/>
</dbReference>
<dbReference type="InterPro" id="IPR041656">
    <property type="entry name" value="TPR_5"/>
</dbReference>